<feature type="region of interest" description="Disordered" evidence="6">
    <location>
        <begin position="388"/>
        <end position="407"/>
    </location>
</feature>
<dbReference type="InterPro" id="IPR000719">
    <property type="entry name" value="Prot_kinase_dom"/>
</dbReference>
<dbReference type="Gene3D" id="1.10.510.10">
    <property type="entry name" value="Transferase(Phosphotransferase) domain 1"/>
    <property type="match status" value="2"/>
</dbReference>
<dbReference type="EMBL" id="BEYU01000035">
    <property type="protein sequence ID" value="GBG27715.1"/>
    <property type="molecule type" value="Genomic_DNA"/>
</dbReference>
<keyword evidence="5" id="KW-0067">ATP-binding</keyword>
<feature type="region of interest" description="Disordered" evidence="6">
    <location>
        <begin position="287"/>
        <end position="322"/>
    </location>
</feature>
<dbReference type="GO" id="GO:0005524">
    <property type="term" value="F:ATP binding"/>
    <property type="evidence" value="ECO:0007669"/>
    <property type="project" value="UniProtKB-KW"/>
</dbReference>
<dbReference type="GO" id="GO:0004674">
    <property type="term" value="F:protein serine/threonine kinase activity"/>
    <property type="evidence" value="ECO:0007669"/>
    <property type="project" value="UniProtKB-KW"/>
</dbReference>
<feature type="region of interest" description="Disordered" evidence="6">
    <location>
        <begin position="588"/>
        <end position="613"/>
    </location>
</feature>
<feature type="domain" description="Protein kinase" evidence="7">
    <location>
        <begin position="13"/>
        <end position="674"/>
    </location>
</feature>
<feature type="region of interest" description="Disordered" evidence="6">
    <location>
        <begin position="439"/>
        <end position="483"/>
    </location>
</feature>
<organism evidence="8 9">
    <name type="scientific">Hondaea fermentalgiana</name>
    <dbReference type="NCBI Taxonomy" id="2315210"/>
    <lineage>
        <taxon>Eukaryota</taxon>
        <taxon>Sar</taxon>
        <taxon>Stramenopiles</taxon>
        <taxon>Bigyra</taxon>
        <taxon>Labyrinthulomycetes</taxon>
        <taxon>Thraustochytrida</taxon>
        <taxon>Thraustochytriidae</taxon>
        <taxon>Hondaea</taxon>
    </lineage>
</organism>
<sequence>MMMTKGAILGARFEVESTVRETGASQVLACRDLGQGGRPVAIKIVRPELYVLGAQEFNLLRALRDVDTQNRIVHVQQLFVENGRTCIVMELLGDSLHDRARQTSRVNVAAFIQVAREILRSVHFVHENDIIHADIKPGNLAFLRDAPGRLKLIDFGNAITFQDASLYFDLFEVQTTRYRAPECVFGVPFDAKIDIWSTAVTLLELALGKPLFTATQNKDLVAQWRHFFGRVDPAPFVNGKFYSSRRASRKKRAEAGADSAGPTSASAFAAHDTMQHVRNVARLRDHRSAEYRPQSSMEAVRGQSPQHPYKRPTDTAAPDAAPATVSHINRRASVIGVGTRQDTTMDTECSQKNQQPQVPPLASARASRETLDDENDCVNYDSVNVIGEENVHHSRSSSTSSAGARADRTLQQHAVDAEPDVDMEKTQLQIWNIARAAQLAPRTSQQKVMRRHESSPGAGLDISTYRLHSESRSSRGSSSGSHSPFAFAVPTPYLDAATKASSIMNAPNDDDDDNAMECSDGEEYDGGSDSKAQTHRDAAMGHDANAEAHIMHESPRSQPASIGSSRGSRIGGPHISVASLCQRALSAHTSNETHMESECGSKGAAAREDGTKTGLHRVEPFELSRVRAEIHNLLCLHGSEIASSEGCVDLLARMLVFDPKRRLSAREALEHPILKVDA</sequence>
<dbReference type="GO" id="GO:0005737">
    <property type="term" value="C:cytoplasm"/>
    <property type="evidence" value="ECO:0007669"/>
    <property type="project" value="TreeGrafter"/>
</dbReference>
<dbReference type="SMART" id="SM00220">
    <property type="entry name" value="S_TKc"/>
    <property type="match status" value="1"/>
</dbReference>
<protein>
    <submittedName>
        <fullName evidence="8">Protein kinase, putative</fullName>
    </submittedName>
</protein>
<dbReference type="PROSITE" id="PS50011">
    <property type="entry name" value="PROTEIN_KINASE_DOM"/>
    <property type="match status" value="1"/>
</dbReference>
<evidence type="ECO:0000256" key="4">
    <source>
        <dbReference type="ARBA" id="ARBA00022777"/>
    </source>
</evidence>
<keyword evidence="9" id="KW-1185">Reference proteome</keyword>
<feature type="compositionally biased region" description="Low complexity" evidence="6">
    <location>
        <begin position="474"/>
        <end position="483"/>
    </location>
</feature>
<keyword evidence="1" id="KW-0723">Serine/threonine-protein kinase</keyword>
<keyword evidence="4 8" id="KW-0418">Kinase</keyword>
<comment type="caution">
    <text evidence="8">The sequence shown here is derived from an EMBL/GenBank/DDBJ whole genome shotgun (WGS) entry which is preliminary data.</text>
</comment>
<keyword evidence="3" id="KW-0547">Nucleotide-binding</keyword>
<keyword evidence="2" id="KW-0808">Transferase</keyword>
<reference evidence="8 9" key="1">
    <citation type="submission" date="2017-12" db="EMBL/GenBank/DDBJ databases">
        <title>Sequencing, de novo assembly and annotation of complete genome of a new Thraustochytrid species, strain FCC1311.</title>
        <authorList>
            <person name="Sedici K."/>
            <person name="Godart F."/>
            <person name="Aiese Cigliano R."/>
            <person name="Sanseverino W."/>
            <person name="Barakat M."/>
            <person name="Ortet P."/>
            <person name="Marechal E."/>
            <person name="Cagnac O."/>
            <person name="Amato A."/>
        </authorList>
    </citation>
    <scope>NUCLEOTIDE SEQUENCE [LARGE SCALE GENOMIC DNA]</scope>
</reference>
<evidence type="ECO:0000313" key="8">
    <source>
        <dbReference type="EMBL" id="GBG27715.1"/>
    </source>
</evidence>
<dbReference type="InParanoid" id="A0A2R5GAU6"/>
<accession>A0A2R5GAU6</accession>
<evidence type="ECO:0000256" key="2">
    <source>
        <dbReference type="ARBA" id="ARBA00022679"/>
    </source>
</evidence>
<dbReference type="Pfam" id="PF00069">
    <property type="entry name" value="Pkinase"/>
    <property type="match status" value="1"/>
</dbReference>
<dbReference type="CDD" id="cd14014">
    <property type="entry name" value="STKc_PknB_like"/>
    <property type="match status" value="1"/>
</dbReference>
<dbReference type="GO" id="GO:0004713">
    <property type="term" value="F:protein tyrosine kinase activity"/>
    <property type="evidence" value="ECO:0007669"/>
    <property type="project" value="TreeGrafter"/>
</dbReference>
<name>A0A2R5GAU6_9STRA</name>
<dbReference type="OrthoDB" id="9332038at2759"/>
<feature type="compositionally biased region" description="Basic and acidic residues" evidence="6">
    <location>
        <begin position="591"/>
        <end position="613"/>
    </location>
</feature>
<dbReference type="SUPFAM" id="SSF56112">
    <property type="entry name" value="Protein kinase-like (PK-like)"/>
    <property type="match status" value="2"/>
</dbReference>
<evidence type="ECO:0000259" key="7">
    <source>
        <dbReference type="PROSITE" id="PS50011"/>
    </source>
</evidence>
<evidence type="ECO:0000256" key="6">
    <source>
        <dbReference type="SAM" id="MobiDB-lite"/>
    </source>
</evidence>
<feature type="compositionally biased region" description="Acidic residues" evidence="6">
    <location>
        <begin position="508"/>
        <end position="526"/>
    </location>
</feature>
<dbReference type="PANTHER" id="PTHR24058">
    <property type="entry name" value="DUAL SPECIFICITY PROTEIN KINASE"/>
    <property type="match status" value="1"/>
</dbReference>
<dbReference type="AlphaFoldDB" id="A0A2R5GAU6"/>
<feature type="region of interest" description="Disordered" evidence="6">
    <location>
        <begin position="503"/>
        <end position="538"/>
    </location>
</feature>
<gene>
    <name evidence="8" type="ORF">FCC1311_039382</name>
</gene>
<dbReference type="InterPro" id="IPR011009">
    <property type="entry name" value="Kinase-like_dom_sf"/>
</dbReference>
<evidence type="ECO:0000256" key="5">
    <source>
        <dbReference type="ARBA" id="ARBA00022840"/>
    </source>
</evidence>
<dbReference type="Proteomes" id="UP000241890">
    <property type="component" value="Unassembled WGS sequence"/>
</dbReference>
<dbReference type="Gene3D" id="3.30.200.20">
    <property type="entry name" value="Phosphorylase Kinase, domain 1"/>
    <property type="match status" value="1"/>
</dbReference>
<dbReference type="InterPro" id="IPR050494">
    <property type="entry name" value="Ser_Thr_dual-spec_kinase"/>
</dbReference>
<evidence type="ECO:0000256" key="1">
    <source>
        <dbReference type="ARBA" id="ARBA00022527"/>
    </source>
</evidence>
<proteinExistence type="predicted"/>
<evidence type="ECO:0000313" key="9">
    <source>
        <dbReference type="Proteomes" id="UP000241890"/>
    </source>
</evidence>
<evidence type="ECO:0000256" key="3">
    <source>
        <dbReference type="ARBA" id="ARBA00022741"/>
    </source>
</evidence>